<gene>
    <name evidence="3" type="ORF">ALMOND_2B030539</name>
</gene>
<dbReference type="EMBL" id="CABIKO010000141">
    <property type="protein sequence ID" value="VVA28424.1"/>
    <property type="molecule type" value="Genomic_DNA"/>
</dbReference>
<dbReference type="PANTHER" id="PTHR33178">
    <property type="match status" value="1"/>
</dbReference>
<proteinExistence type="predicted"/>
<dbReference type="Gene3D" id="3.30.70.100">
    <property type="match status" value="1"/>
</dbReference>
<dbReference type="InParanoid" id="A0A5E4FJS0"/>
<dbReference type="InterPro" id="IPR044662">
    <property type="entry name" value="HS1/DABB1-like"/>
</dbReference>
<dbReference type="Proteomes" id="UP000327085">
    <property type="component" value="Chromosome 1"/>
</dbReference>
<evidence type="ECO:0000256" key="1">
    <source>
        <dbReference type="ARBA" id="ARBA00011738"/>
    </source>
</evidence>
<dbReference type="InterPro" id="IPR013097">
    <property type="entry name" value="Dabb"/>
</dbReference>
<name>A0A5E4FJS0_PRUDU</name>
<dbReference type="SUPFAM" id="SSF54909">
    <property type="entry name" value="Dimeric alpha+beta barrel"/>
    <property type="match status" value="1"/>
</dbReference>
<comment type="subunit">
    <text evidence="1">Homodimer.</text>
</comment>
<evidence type="ECO:0000313" key="3">
    <source>
        <dbReference type="EMBL" id="VVA28424.1"/>
    </source>
</evidence>
<evidence type="ECO:0000259" key="2">
    <source>
        <dbReference type="PROSITE" id="PS51502"/>
    </source>
</evidence>
<dbReference type="InterPro" id="IPR011008">
    <property type="entry name" value="Dimeric_a/b-barrel"/>
</dbReference>
<evidence type="ECO:0000313" key="4">
    <source>
        <dbReference type="Proteomes" id="UP000327085"/>
    </source>
</evidence>
<protein>
    <submittedName>
        <fullName evidence="3">PREDICTED: stress-response A/B barrel</fullName>
    </submittedName>
</protein>
<dbReference type="Gramene" id="VVA28424">
    <property type="protein sequence ID" value="VVA28424"/>
    <property type="gene ID" value="Prudul26B030539"/>
</dbReference>
<organism evidence="3 4">
    <name type="scientific">Prunus dulcis</name>
    <name type="common">Almond</name>
    <name type="synonym">Amygdalus dulcis</name>
    <dbReference type="NCBI Taxonomy" id="3755"/>
    <lineage>
        <taxon>Eukaryota</taxon>
        <taxon>Viridiplantae</taxon>
        <taxon>Streptophyta</taxon>
        <taxon>Embryophyta</taxon>
        <taxon>Tracheophyta</taxon>
        <taxon>Spermatophyta</taxon>
        <taxon>Magnoliopsida</taxon>
        <taxon>eudicotyledons</taxon>
        <taxon>Gunneridae</taxon>
        <taxon>Pentapetalae</taxon>
        <taxon>rosids</taxon>
        <taxon>fabids</taxon>
        <taxon>Rosales</taxon>
        <taxon>Rosaceae</taxon>
        <taxon>Amygdaloideae</taxon>
        <taxon>Amygdaleae</taxon>
        <taxon>Prunus</taxon>
    </lineage>
</organism>
<accession>A0A5E4FJS0</accession>
<dbReference type="SMART" id="SM00886">
    <property type="entry name" value="Dabb"/>
    <property type="match status" value="1"/>
</dbReference>
<dbReference type="GO" id="GO:0009865">
    <property type="term" value="P:pollen tube adhesion"/>
    <property type="evidence" value="ECO:0007669"/>
    <property type="project" value="TreeGrafter"/>
</dbReference>
<sequence length="179" mass="19675">MEEAKGVVKHVLLAKFKEGISENQIEELTKGYAKLVDLIEPMKSFHWGKDVSIENLHQGFTHIFESTFESMEGVTDIREITETILERSNKSRVSCRSVDGSAGDCLKFSAHPLNSPKAPDAASLTPIDTKPYTLPGLLEISSAIIVIAGTRCVPCPQLRIVRTFLPLDLVVSIEHGIGM</sequence>
<reference evidence="4" key="1">
    <citation type="journal article" date="2020" name="Plant J.">
        <title>Transposons played a major role in the diversification between the closely related almond and peach genomes: results from the almond genome sequence.</title>
        <authorList>
            <person name="Alioto T."/>
            <person name="Alexiou K.G."/>
            <person name="Bardil A."/>
            <person name="Barteri F."/>
            <person name="Castanera R."/>
            <person name="Cruz F."/>
            <person name="Dhingra A."/>
            <person name="Duval H."/>
            <person name="Fernandez I Marti A."/>
            <person name="Frias L."/>
            <person name="Galan B."/>
            <person name="Garcia J.L."/>
            <person name="Howad W."/>
            <person name="Gomez-Garrido J."/>
            <person name="Gut M."/>
            <person name="Julca I."/>
            <person name="Morata J."/>
            <person name="Puigdomenech P."/>
            <person name="Ribeca P."/>
            <person name="Rubio Cabetas M.J."/>
            <person name="Vlasova A."/>
            <person name="Wirthensohn M."/>
            <person name="Garcia-Mas J."/>
            <person name="Gabaldon T."/>
            <person name="Casacuberta J.M."/>
            <person name="Arus P."/>
        </authorList>
    </citation>
    <scope>NUCLEOTIDE SEQUENCE [LARGE SCALE GENOMIC DNA]</scope>
    <source>
        <strain evidence="4">cv. Texas</strain>
    </source>
</reference>
<dbReference type="Pfam" id="PF07876">
    <property type="entry name" value="Dabb"/>
    <property type="match status" value="1"/>
</dbReference>
<dbReference type="PANTHER" id="PTHR33178:SF10">
    <property type="entry name" value="STRESS-RESPONSE A_B BARREL DOMAIN-CONTAINING PROTEIN"/>
    <property type="match status" value="1"/>
</dbReference>
<dbReference type="AlphaFoldDB" id="A0A5E4FJS0"/>
<feature type="domain" description="Stress-response A/B barrel" evidence="2">
    <location>
        <begin position="8"/>
        <end position="129"/>
    </location>
</feature>
<dbReference type="PROSITE" id="PS51502">
    <property type="entry name" value="S_R_A_B_BARREL"/>
    <property type="match status" value="1"/>
</dbReference>